<keyword evidence="4" id="KW-1185">Reference proteome</keyword>
<accession>A0ABW6AL78</accession>
<dbReference type="SUPFAM" id="SSF52172">
    <property type="entry name" value="CheY-like"/>
    <property type="match status" value="1"/>
</dbReference>
<gene>
    <name evidence="3" type="ORF">ACFS25_13500</name>
</gene>
<comment type="caution">
    <text evidence="1">Lacks conserved residue(s) required for the propagation of feature annotation.</text>
</comment>
<evidence type="ECO:0000256" key="1">
    <source>
        <dbReference type="PROSITE-ProRule" id="PRU00169"/>
    </source>
</evidence>
<evidence type="ECO:0000259" key="2">
    <source>
        <dbReference type="PROSITE" id="PS50110"/>
    </source>
</evidence>
<dbReference type="PANTHER" id="PTHR44520:SF2">
    <property type="entry name" value="RESPONSE REGULATOR RCP1"/>
    <property type="match status" value="1"/>
</dbReference>
<protein>
    <submittedName>
        <fullName evidence="3">Response regulator</fullName>
    </submittedName>
</protein>
<dbReference type="SMART" id="SM00448">
    <property type="entry name" value="REC"/>
    <property type="match status" value="1"/>
</dbReference>
<evidence type="ECO:0000313" key="3">
    <source>
        <dbReference type="EMBL" id="MFD2934804.1"/>
    </source>
</evidence>
<dbReference type="InterPro" id="IPR001789">
    <property type="entry name" value="Sig_transdc_resp-reg_receiver"/>
</dbReference>
<dbReference type="Proteomes" id="UP001597512">
    <property type="component" value="Unassembled WGS sequence"/>
</dbReference>
<dbReference type="PROSITE" id="PS50110">
    <property type="entry name" value="RESPONSE_REGULATORY"/>
    <property type="match status" value="1"/>
</dbReference>
<dbReference type="InterPro" id="IPR011006">
    <property type="entry name" value="CheY-like_superfamily"/>
</dbReference>
<dbReference type="RefSeq" id="WP_381501508.1">
    <property type="nucleotide sequence ID" value="NZ_JBHUOM010000007.1"/>
</dbReference>
<dbReference type="Pfam" id="PF00072">
    <property type="entry name" value="Response_reg"/>
    <property type="match status" value="1"/>
</dbReference>
<evidence type="ECO:0000313" key="4">
    <source>
        <dbReference type="Proteomes" id="UP001597512"/>
    </source>
</evidence>
<organism evidence="3 4">
    <name type="scientific">Spirosoma flavum</name>
    <dbReference type="NCBI Taxonomy" id="2048557"/>
    <lineage>
        <taxon>Bacteria</taxon>
        <taxon>Pseudomonadati</taxon>
        <taxon>Bacteroidota</taxon>
        <taxon>Cytophagia</taxon>
        <taxon>Cytophagales</taxon>
        <taxon>Cytophagaceae</taxon>
        <taxon>Spirosoma</taxon>
    </lineage>
</organism>
<sequence>MKRSLFILVVEDNPDHQLLIGYSLRASIPQAEPVFKATASETLLYLESCWENQSLFPKLVLLEVNLPHPEIGWQLLKEIRTRYARLPVLVLSSYQGPDYVQQAYELGAHSFIEKPLNLSDWENHFQALGAYWLGVVTLADKY</sequence>
<comment type="caution">
    <text evidence="3">The sequence shown here is derived from an EMBL/GenBank/DDBJ whole genome shotgun (WGS) entry which is preliminary data.</text>
</comment>
<dbReference type="PANTHER" id="PTHR44520">
    <property type="entry name" value="RESPONSE REGULATOR RCP1-RELATED"/>
    <property type="match status" value="1"/>
</dbReference>
<name>A0ABW6AL78_9BACT</name>
<proteinExistence type="predicted"/>
<dbReference type="Gene3D" id="3.40.50.2300">
    <property type="match status" value="1"/>
</dbReference>
<reference evidence="4" key="1">
    <citation type="journal article" date="2019" name="Int. J. Syst. Evol. Microbiol.">
        <title>The Global Catalogue of Microorganisms (GCM) 10K type strain sequencing project: providing services to taxonomists for standard genome sequencing and annotation.</title>
        <authorList>
            <consortium name="The Broad Institute Genomics Platform"/>
            <consortium name="The Broad Institute Genome Sequencing Center for Infectious Disease"/>
            <person name="Wu L."/>
            <person name="Ma J."/>
        </authorList>
    </citation>
    <scope>NUCLEOTIDE SEQUENCE [LARGE SCALE GENOMIC DNA]</scope>
    <source>
        <strain evidence="4">KCTC 52490</strain>
    </source>
</reference>
<feature type="domain" description="Response regulatory" evidence="2">
    <location>
        <begin position="6"/>
        <end position="129"/>
    </location>
</feature>
<dbReference type="EMBL" id="JBHUOM010000007">
    <property type="protein sequence ID" value="MFD2934804.1"/>
    <property type="molecule type" value="Genomic_DNA"/>
</dbReference>
<dbReference type="InterPro" id="IPR052893">
    <property type="entry name" value="TCS_response_regulator"/>
</dbReference>